<accession>A0AAN8YYC3</accession>
<dbReference type="Gene3D" id="1.20.5.340">
    <property type="match status" value="1"/>
</dbReference>
<dbReference type="InterPro" id="IPR044818">
    <property type="entry name" value="ILR3-like"/>
</dbReference>
<evidence type="ECO:0000313" key="3">
    <source>
        <dbReference type="Proteomes" id="UP001370490"/>
    </source>
</evidence>
<dbReference type="PANTHER" id="PTHR46133">
    <property type="entry name" value="BHLH TRANSCRIPTION FACTOR"/>
    <property type="match status" value="1"/>
</dbReference>
<comment type="caution">
    <text evidence="2">The sequence shown here is derived from an EMBL/GenBank/DDBJ whole genome shotgun (WGS) entry which is preliminary data.</text>
</comment>
<sequence>MNNSFEDSNWDFLDYDLLIGPTPTPADFDWLNDSQGEDIVVAHSSVAALDVKECAQSECKRKRGRDGSCSSQATKACREKLRREKLNDIDAIRVVSQLRMEAQELKDSKKNLLQEIKCLKAEKNELREEKLALKANKDKMEQQLKVMSGPPGFLPAHPAAYHAGPNKMPVFPGYSLVPMWQYLPQSSVDTSRDHELRPPAA</sequence>
<protein>
    <recommendedName>
        <fullName evidence="4">BZIP domain-containing protein</fullName>
    </recommendedName>
</protein>
<gene>
    <name evidence="2" type="ORF">RJ641_021394</name>
</gene>
<proteinExistence type="predicted"/>
<evidence type="ECO:0008006" key="4">
    <source>
        <dbReference type="Google" id="ProtNLM"/>
    </source>
</evidence>
<name>A0AAN8YYC3_9MAGN</name>
<reference evidence="2 3" key="1">
    <citation type="submission" date="2023-12" db="EMBL/GenBank/DDBJ databases">
        <title>A high-quality genome assembly for Dillenia turbinata (Dilleniales).</title>
        <authorList>
            <person name="Chanderbali A."/>
        </authorList>
    </citation>
    <scope>NUCLEOTIDE SEQUENCE [LARGE SCALE GENOMIC DNA]</scope>
    <source>
        <strain evidence="2">LSX21</strain>
        <tissue evidence="2">Leaf</tissue>
    </source>
</reference>
<dbReference type="EMBL" id="JBAMMX010000026">
    <property type="protein sequence ID" value="KAK6914073.1"/>
    <property type="molecule type" value="Genomic_DNA"/>
</dbReference>
<dbReference type="AlphaFoldDB" id="A0AAN8YYC3"/>
<dbReference type="GO" id="GO:0003700">
    <property type="term" value="F:DNA-binding transcription factor activity"/>
    <property type="evidence" value="ECO:0007669"/>
    <property type="project" value="InterPro"/>
</dbReference>
<dbReference type="GO" id="GO:0046983">
    <property type="term" value="F:protein dimerization activity"/>
    <property type="evidence" value="ECO:0007669"/>
    <property type="project" value="InterPro"/>
</dbReference>
<dbReference type="GO" id="GO:0006879">
    <property type="term" value="P:intracellular iron ion homeostasis"/>
    <property type="evidence" value="ECO:0007669"/>
    <property type="project" value="InterPro"/>
</dbReference>
<evidence type="ECO:0000256" key="1">
    <source>
        <dbReference type="SAM" id="Coils"/>
    </source>
</evidence>
<organism evidence="2 3">
    <name type="scientific">Dillenia turbinata</name>
    <dbReference type="NCBI Taxonomy" id="194707"/>
    <lineage>
        <taxon>Eukaryota</taxon>
        <taxon>Viridiplantae</taxon>
        <taxon>Streptophyta</taxon>
        <taxon>Embryophyta</taxon>
        <taxon>Tracheophyta</taxon>
        <taxon>Spermatophyta</taxon>
        <taxon>Magnoliopsida</taxon>
        <taxon>eudicotyledons</taxon>
        <taxon>Gunneridae</taxon>
        <taxon>Pentapetalae</taxon>
        <taxon>Dilleniales</taxon>
        <taxon>Dilleniaceae</taxon>
        <taxon>Dillenia</taxon>
    </lineage>
</organism>
<dbReference type="Proteomes" id="UP001370490">
    <property type="component" value="Unassembled WGS sequence"/>
</dbReference>
<keyword evidence="3" id="KW-1185">Reference proteome</keyword>
<dbReference type="PANTHER" id="PTHR46133:SF9">
    <property type="entry name" value="TRANSCRIPTION FACTOR BHLH104"/>
    <property type="match status" value="1"/>
</dbReference>
<keyword evidence="1" id="KW-0175">Coiled coil</keyword>
<evidence type="ECO:0000313" key="2">
    <source>
        <dbReference type="EMBL" id="KAK6914073.1"/>
    </source>
</evidence>
<feature type="coiled-coil region" evidence="1">
    <location>
        <begin position="95"/>
        <end position="143"/>
    </location>
</feature>